<dbReference type="Gene3D" id="3.40.1310.20">
    <property type="match status" value="1"/>
</dbReference>
<dbReference type="GO" id="GO:0016779">
    <property type="term" value="F:nucleotidyltransferase activity"/>
    <property type="evidence" value="ECO:0007669"/>
    <property type="project" value="UniProtKB-KW"/>
</dbReference>
<evidence type="ECO:0000256" key="6">
    <source>
        <dbReference type="ARBA" id="ARBA00022741"/>
    </source>
</evidence>
<evidence type="ECO:0000313" key="14">
    <source>
        <dbReference type="Proteomes" id="UP001152172"/>
    </source>
</evidence>
<keyword evidence="1" id="KW-0808">Transferase</keyword>
<dbReference type="Pfam" id="PF02407">
    <property type="entry name" value="Viral_Rep"/>
    <property type="match status" value="1"/>
</dbReference>
<dbReference type="RefSeq" id="WP_269921907.1">
    <property type="nucleotide sequence ID" value="NZ_JAMKBI010000006.1"/>
</dbReference>
<feature type="region of interest" description="Disordered" evidence="11">
    <location>
        <begin position="1"/>
        <end position="20"/>
    </location>
</feature>
<evidence type="ECO:0000256" key="1">
    <source>
        <dbReference type="ARBA" id="ARBA00022679"/>
    </source>
</evidence>
<accession>A0A9X3LC44</accession>
<feature type="domain" description="CRESS-DNA virus Rep endonuclease" evidence="12">
    <location>
        <begin position="21"/>
        <end position="134"/>
    </location>
</feature>
<keyword evidence="4" id="KW-0540">Nuclease</keyword>
<evidence type="ECO:0000256" key="2">
    <source>
        <dbReference type="ARBA" id="ARBA00022695"/>
    </source>
</evidence>
<evidence type="ECO:0000256" key="7">
    <source>
        <dbReference type="ARBA" id="ARBA00022759"/>
    </source>
</evidence>
<gene>
    <name evidence="13" type="ORF">M9R61_09490</name>
</gene>
<keyword evidence="10" id="KW-0238">DNA-binding</keyword>
<dbReference type="EMBL" id="JAMKBI010000006">
    <property type="protein sequence ID" value="MCZ8533544.1"/>
    <property type="molecule type" value="Genomic_DNA"/>
</dbReference>
<protein>
    <recommendedName>
        <fullName evidence="12">CRESS-DNA virus Rep endonuclease domain-containing protein</fullName>
    </recommendedName>
</protein>
<keyword evidence="9" id="KW-0190">Covalent protein-DNA linkage</keyword>
<dbReference type="PROSITE" id="PS52020">
    <property type="entry name" value="CRESS_DNA_REP"/>
    <property type="match status" value="1"/>
</dbReference>
<organism evidence="13 14">
    <name type="scientific">Psychrobacillus psychrodurans</name>
    <dbReference type="NCBI Taxonomy" id="126157"/>
    <lineage>
        <taxon>Bacteria</taxon>
        <taxon>Bacillati</taxon>
        <taxon>Bacillota</taxon>
        <taxon>Bacilli</taxon>
        <taxon>Bacillales</taxon>
        <taxon>Bacillaceae</taxon>
        <taxon>Psychrobacillus</taxon>
    </lineage>
</organism>
<evidence type="ECO:0000256" key="5">
    <source>
        <dbReference type="ARBA" id="ARBA00022723"/>
    </source>
</evidence>
<evidence type="ECO:0000256" key="10">
    <source>
        <dbReference type="ARBA" id="ARBA00023125"/>
    </source>
</evidence>
<evidence type="ECO:0000313" key="13">
    <source>
        <dbReference type="EMBL" id="MCZ8533544.1"/>
    </source>
</evidence>
<sequence length="367" mass="42791">MIDSNETKDEPVEKEIAPKKDSKSRKYLLTINNPTEHGITHESIQEILATKFKSLVYACMSDEVASRHHKHTFLSFSSPVRFSQIKKHFPTAHIDKSRGTAENNREYVFKQGKWADSNKAETNLKDTHWEWGEIPIERAGNRTDLAELYELIQDGFTNAEIIEQNPDNILFLQHIERTRKAILEEKFKSDWRELEVTYIFGLTGTGKSRYVMETHGYANVFRVTDYLHPFDSYRQQDVIVFEEFSSSIKVTDILNYLDGYPLELPSRYSNKQATFTKVYIISNLSLRKQYETVQLEKPEVWRAFLRRIKKVLLIEKQGVHKEFTIEEFLNWSAPTNILAEKFGIGKIVKVPITKVEDKKSNNESEVS</sequence>
<name>A0A9X3LC44_9BACI</name>
<comment type="caution">
    <text evidence="13">The sequence shown here is derived from an EMBL/GenBank/DDBJ whole genome shotgun (WGS) entry which is preliminary data.</text>
</comment>
<keyword evidence="5" id="KW-0479">Metal-binding</keyword>
<keyword evidence="2" id="KW-0548">Nucleotidyltransferase</keyword>
<evidence type="ECO:0000256" key="11">
    <source>
        <dbReference type="SAM" id="MobiDB-lite"/>
    </source>
</evidence>
<reference evidence="13" key="1">
    <citation type="submission" date="2022-05" db="EMBL/GenBank/DDBJ databases">
        <authorList>
            <person name="Colautti A."/>
            <person name="Iacumin L."/>
        </authorList>
    </citation>
    <scope>NUCLEOTIDE SEQUENCE</scope>
    <source>
        <strain evidence="13">DSM 30747</strain>
    </source>
</reference>
<dbReference type="InterPro" id="IPR027417">
    <property type="entry name" value="P-loop_NTPase"/>
</dbReference>
<keyword evidence="7" id="KW-0255">Endonuclease</keyword>
<evidence type="ECO:0000259" key="12">
    <source>
        <dbReference type="PROSITE" id="PS52020"/>
    </source>
</evidence>
<dbReference type="GO" id="GO:0016787">
    <property type="term" value="F:hydrolase activity"/>
    <property type="evidence" value="ECO:0007669"/>
    <property type="project" value="UniProtKB-KW"/>
</dbReference>
<keyword evidence="8" id="KW-0378">Hydrolase</keyword>
<dbReference type="GO" id="GO:0004519">
    <property type="term" value="F:endonuclease activity"/>
    <property type="evidence" value="ECO:0007669"/>
    <property type="project" value="UniProtKB-KW"/>
</dbReference>
<evidence type="ECO:0000256" key="4">
    <source>
        <dbReference type="ARBA" id="ARBA00022722"/>
    </source>
</evidence>
<dbReference type="SUPFAM" id="SSF52540">
    <property type="entry name" value="P-loop containing nucleoside triphosphate hydrolases"/>
    <property type="match status" value="1"/>
</dbReference>
<dbReference type="GO" id="GO:0046872">
    <property type="term" value="F:metal ion binding"/>
    <property type="evidence" value="ECO:0007669"/>
    <property type="project" value="UniProtKB-KW"/>
</dbReference>
<dbReference type="InterPro" id="IPR049912">
    <property type="entry name" value="CRESS_DNA_REP"/>
</dbReference>
<evidence type="ECO:0000256" key="8">
    <source>
        <dbReference type="ARBA" id="ARBA00022801"/>
    </source>
</evidence>
<dbReference type="GO" id="GO:0006260">
    <property type="term" value="P:DNA replication"/>
    <property type="evidence" value="ECO:0007669"/>
    <property type="project" value="UniProtKB-KW"/>
</dbReference>
<dbReference type="GO" id="GO:0003677">
    <property type="term" value="F:DNA binding"/>
    <property type="evidence" value="ECO:0007669"/>
    <property type="project" value="UniProtKB-KW"/>
</dbReference>
<keyword evidence="6" id="KW-0547">Nucleotide-binding</keyword>
<keyword evidence="3" id="KW-0235">DNA replication</keyword>
<evidence type="ECO:0000256" key="3">
    <source>
        <dbReference type="ARBA" id="ARBA00022705"/>
    </source>
</evidence>
<dbReference type="AlphaFoldDB" id="A0A9X3LC44"/>
<dbReference type="GO" id="GO:0000166">
    <property type="term" value="F:nucleotide binding"/>
    <property type="evidence" value="ECO:0007669"/>
    <property type="project" value="UniProtKB-KW"/>
</dbReference>
<evidence type="ECO:0000256" key="9">
    <source>
        <dbReference type="ARBA" id="ARBA00023124"/>
    </source>
</evidence>
<proteinExistence type="predicted"/>
<keyword evidence="14" id="KW-1185">Reference proteome</keyword>
<dbReference type="Proteomes" id="UP001152172">
    <property type="component" value="Unassembled WGS sequence"/>
</dbReference>